<sequence length="873" mass="96746">MSSRAPEGDPLDRSRFPVDPWRLVERAHSHADLGVSETLFTVANGYLGMRGNPEEGRDAHAHGTFVNGFHETWEIRHAEAAFGFARTGQTIVNVPDAKLMKLYVDDEPLILGTADLEHYERILDFRDGVLRRSLVWRTPSGKRVKVDSTRMVSMTQRHLALLTLEVTMLEGSAPIVISSQLMNRQDGSDEYHDAAASMGEGIDPRKAAAFEGRVLLPRLSTVQDGRMMLGYQCASSKMTIAVAADHRLRVAGSGTDVDTVVRHDDDLAKMVYRVQAEQGRTVRLEKVVAYHTSRGVPVRELADRCERTLDRAARTGTGEAVAEQRAWFDTFWDAADVEVTPSQRGDGPGGEQETRALQQAIRFNLFTLAQASARADQWGVPAKGVTGSGYEGHYFWDSEIYVAPFLTYTQPALAKNLLHFRSRMLDAARHRAREMAQHGALFPWRTINGEEASAYYAAGTAQVHIDADVVYALSQYLAATDDVGFLLRHGIDILVETSRMYADLGFWRENGRPSFHIHGVTGPDEYTTVVNNNLFTNVMARHNLEQAVAAVELIRREHPQDFEQVRKRLDLTDEEVEEWARCAEGMHVPFDEGLGIHPQDDFFLDREVWDLSQTPDELRPLLLHYHPLVIYRFQVLKQADVVLALFLQGDRFTAEEKRADFEYYDPITTGDSTLSAVVQSVMAAEVGYHEAAWDYFRSALYVDLANLHGNTDDGMHIASTGGVWSALVCGFGGMRDHGGRLSFDPRLPDAFGSITFALVWRGSRVRVRLDAGSLTFTVVDGVGGVPVTVRGTEHVVHADEPLVVPLGENDGRGGGHGRRLSGELNEEPQLGGTRADGSKITAGVPDPIPALEEEAYHDAMPEPPPIGPHVPQS</sequence>
<evidence type="ECO:0000256" key="2">
    <source>
        <dbReference type="SAM" id="MobiDB-lite"/>
    </source>
</evidence>
<dbReference type="EMBL" id="CAEZYQ010000002">
    <property type="protein sequence ID" value="CAB4728389.1"/>
    <property type="molecule type" value="Genomic_DNA"/>
</dbReference>
<dbReference type="InterPro" id="IPR008928">
    <property type="entry name" value="6-hairpin_glycosidase_sf"/>
</dbReference>
<dbReference type="Pfam" id="PF03636">
    <property type="entry name" value="Glyco_hydro_65N"/>
    <property type="match status" value="1"/>
</dbReference>
<evidence type="ECO:0000259" key="3">
    <source>
        <dbReference type="Pfam" id="PF03632"/>
    </source>
</evidence>
<gene>
    <name evidence="6" type="ORF">UFOPK2761_00318</name>
</gene>
<dbReference type="InterPro" id="IPR011013">
    <property type="entry name" value="Gal_mutarotase_sf_dom"/>
</dbReference>
<feature type="compositionally biased region" description="Pro residues" evidence="2">
    <location>
        <begin position="861"/>
        <end position="873"/>
    </location>
</feature>
<feature type="domain" description="Glycoside hydrolase family 65 central catalytic" evidence="3">
    <location>
        <begin position="362"/>
        <end position="724"/>
    </location>
</feature>
<dbReference type="InterPro" id="IPR005194">
    <property type="entry name" value="Glyco_hydro_65_C"/>
</dbReference>
<dbReference type="Gene3D" id="1.50.10.10">
    <property type="match status" value="1"/>
</dbReference>
<dbReference type="PANTHER" id="PTHR11051">
    <property type="entry name" value="GLYCOSYL HYDROLASE-RELATED"/>
    <property type="match status" value="1"/>
</dbReference>
<organism evidence="6">
    <name type="scientific">freshwater metagenome</name>
    <dbReference type="NCBI Taxonomy" id="449393"/>
    <lineage>
        <taxon>unclassified sequences</taxon>
        <taxon>metagenomes</taxon>
        <taxon>ecological metagenomes</taxon>
    </lineage>
</organism>
<evidence type="ECO:0000259" key="5">
    <source>
        <dbReference type="Pfam" id="PF03636"/>
    </source>
</evidence>
<dbReference type="AlphaFoldDB" id="A0A6J6S1E7"/>
<dbReference type="Gene3D" id="2.60.420.10">
    <property type="entry name" value="Maltose phosphorylase, domain 3"/>
    <property type="match status" value="1"/>
</dbReference>
<feature type="region of interest" description="Disordered" evidence="2">
    <location>
        <begin position="804"/>
        <end position="873"/>
    </location>
</feature>
<name>A0A6J6S1E7_9ZZZZ</name>
<feature type="domain" description="Glycoside hydrolase family 65 C-terminal" evidence="4">
    <location>
        <begin position="734"/>
        <end position="796"/>
    </location>
</feature>
<evidence type="ECO:0000259" key="4">
    <source>
        <dbReference type="Pfam" id="PF03633"/>
    </source>
</evidence>
<dbReference type="Pfam" id="PF03632">
    <property type="entry name" value="Glyco_hydro_65m"/>
    <property type="match status" value="1"/>
</dbReference>
<dbReference type="PIRSF" id="PIRSF036289">
    <property type="entry name" value="Glycosyl_hydrolase_malt_phosph"/>
    <property type="match status" value="1"/>
</dbReference>
<protein>
    <submittedName>
        <fullName evidence="6">Unannotated protein</fullName>
    </submittedName>
</protein>
<dbReference type="PANTHER" id="PTHR11051:SF13">
    <property type="entry name" value="GLYCOSYL TRANSFERASE"/>
    <property type="match status" value="1"/>
</dbReference>
<dbReference type="InterPro" id="IPR012341">
    <property type="entry name" value="6hp_glycosidase-like_sf"/>
</dbReference>
<dbReference type="GO" id="GO:0004553">
    <property type="term" value="F:hydrolase activity, hydrolyzing O-glycosyl compounds"/>
    <property type="evidence" value="ECO:0007669"/>
    <property type="project" value="TreeGrafter"/>
</dbReference>
<dbReference type="SUPFAM" id="SSF74650">
    <property type="entry name" value="Galactose mutarotase-like"/>
    <property type="match status" value="1"/>
</dbReference>
<reference evidence="6" key="1">
    <citation type="submission" date="2020-05" db="EMBL/GenBank/DDBJ databases">
        <authorList>
            <person name="Chiriac C."/>
            <person name="Salcher M."/>
            <person name="Ghai R."/>
            <person name="Kavagutti S V."/>
        </authorList>
    </citation>
    <scope>NUCLEOTIDE SEQUENCE</scope>
</reference>
<dbReference type="GO" id="GO:0030246">
    <property type="term" value="F:carbohydrate binding"/>
    <property type="evidence" value="ECO:0007669"/>
    <property type="project" value="InterPro"/>
</dbReference>
<proteinExistence type="inferred from homology"/>
<evidence type="ECO:0000256" key="1">
    <source>
        <dbReference type="ARBA" id="ARBA00006768"/>
    </source>
</evidence>
<dbReference type="Gene3D" id="2.70.98.40">
    <property type="entry name" value="Glycoside hydrolase, family 65, N-terminal domain"/>
    <property type="match status" value="1"/>
</dbReference>
<dbReference type="InterPro" id="IPR037018">
    <property type="entry name" value="GH65_N"/>
</dbReference>
<dbReference type="Pfam" id="PF03633">
    <property type="entry name" value="Glyco_hydro_65C"/>
    <property type="match status" value="1"/>
</dbReference>
<feature type="domain" description="Glycoside hydrolase family 65 N-terminal" evidence="5">
    <location>
        <begin position="28"/>
        <end position="294"/>
    </location>
</feature>
<dbReference type="InterPro" id="IPR017045">
    <property type="entry name" value="Malt_Pase/Glycosyl_Hdrlase"/>
</dbReference>
<accession>A0A6J6S1E7</accession>
<evidence type="ECO:0000313" key="6">
    <source>
        <dbReference type="EMBL" id="CAB4728389.1"/>
    </source>
</evidence>
<comment type="similarity">
    <text evidence="1">Belongs to the glycosyl hydrolase 65 family.</text>
</comment>
<dbReference type="InterPro" id="IPR005195">
    <property type="entry name" value="Glyco_hydro_65_M"/>
</dbReference>
<dbReference type="GO" id="GO:0005975">
    <property type="term" value="P:carbohydrate metabolic process"/>
    <property type="evidence" value="ECO:0007669"/>
    <property type="project" value="InterPro"/>
</dbReference>
<dbReference type="InterPro" id="IPR005196">
    <property type="entry name" value="Glyco_hydro_65_N"/>
</dbReference>
<dbReference type="SUPFAM" id="SSF48208">
    <property type="entry name" value="Six-hairpin glycosidases"/>
    <property type="match status" value="1"/>
</dbReference>